<dbReference type="GeneID" id="114442363"/>
<feature type="compositionally biased region" description="Acidic residues" evidence="12">
    <location>
        <begin position="199"/>
        <end position="214"/>
    </location>
</feature>
<evidence type="ECO:0000256" key="7">
    <source>
        <dbReference type="ARBA" id="ARBA00022946"/>
    </source>
</evidence>
<evidence type="ECO:0000256" key="12">
    <source>
        <dbReference type="SAM" id="MobiDB-lite"/>
    </source>
</evidence>
<dbReference type="InterPro" id="IPR002885">
    <property type="entry name" value="PPR_rpt"/>
</dbReference>
<keyword evidence="9" id="KW-0496">Mitochondrion</keyword>
<dbReference type="InParanoid" id="A0A6P7J5A3"/>
<comment type="similarity">
    <text evidence="2">Belongs to the mitochondrion-specific ribosomal protein mS39 family.</text>
</comment>
<accession>A0A6P7J5A3</accession>
<dbReference type="RefSeq" id="XP_028271641.1">
    <property type="nucleotide sequence ID" value="XM_028415840.1"/>
</dbReference>
<dbReference type="InterPro" id="IPR037387">
    <property type="entry name" value="PTCD3"/>
</dbReference>
<evidence type="ECO:0000256" key="10">
    <source>
        <dbReference type="ARBA" id="ARBA00023274"/>
    </source>
</evidence>
<reference evidence="14" key="1">
    <citation type="submission" date="2025-08" db="UniProtKB">
        <authorList>
            <consortium name="RefSeq"/>
        </authorList>
    </citation>
    <scope>IDENTIFICATION</scope>
</reference>
<dbReference type="CTD" id="55037"/>
<protein>
    <recommendedName>
        <fullName evidence="11">Small ribosomal subunit protein mS39</fullName>
    </recommendedName>
</protein>
<dbReference type="Gene3D" id="1.25.40.10">
    <property type="entry name" value="Tetratricopeptide repeat domain"/>
    <property type="match status" value="2"/>
</dbReference>
<dbReference type="GO" id="GO:0005840">
    <property type="term" value="C:ribosome"/>
    <property type="evidence" value="ECO:0007669"/>
    <property type="project" value="UniProtKB-KW"/>
</dbReference>
<keyword evidence="5" id="KW-0810">Translation regulation</keyword>
<evidence type="ECO:0000256" key="4">
    <source>
        <dbReference type="ARBA" id="ARBA00022737"/>
    </source>
</evidence>
<dbReference type="Pfam" id="PF22330">
    <property type="entry name" value="Rib_mS39_PPR"/>
    <property type="match status" value="1"/>
</dbReference>
<evidence type="ECO:0000313" key="13">
    <source>
        <dbReference type="Proteomes" id="UP000515145"/>
    </source>
</evidence>
<name>A0A6P7J5A3_9TELE</name>
<keyword evidence="6" id="KW-0694">RNA-binding</keyword>
<dbReference type="InterPro" id="IPR011990">
    <property type="entry name" value="TPR-like_helical_dom_sf"/>
</dbReference>
<dbReference type="PANTHER" id="PTHR16276">
    <property type="entry name" value="PENTATRICOPEPTIDE REPEAT DOMAIN-CONTAINING PROTEIN 3"/>
    <property type="match status" value="1"/>
</dbReference>
<dbReference type="Proteomes" id="UP000515145">
    <property type="component" value="Chromosome 10"/>
</dbReference>
<dbReference type="OrthoDB" id="185373at2759"/>
<dbReference type="InterPro" id="IPR055063">
    <property type="entry name" value="Rib_mS39_PPR"/>
</dbReference>
<evidence type="ECO:0000256" key="8">
    <source>
        <dbReference type="ARBA" id="ARBA00022980"/>
    </source>
</evidence>
<feature type="region of interest" description="Disordered" evidence="12">
    <location>
        <begin position="199"/>
        <end position="227"/>
    </location>
</feature>
<keyword evidence="8" id="KW-0689">Ribosomal protein</keyword>
<dbReference type="FunCoup" id="A0A6P7J5A3">
    <property type="interactions" value="1212"/>
</dbReference>
<dbReference type="GO" id="GO:1990904">
    <property type="term" value="C:ribonucleoprotein complex"/>
    <property type="evidence" value="ECO:0007669"/>
    <property type="project" value="UniProtKB-KW"/>
</dbReference>
<evidence type="ECO:0000256" key="2">
    <source>
        <dbReference type="ARBA" id="ARBA00008551"/>
    </source>
</evidence>
<dbReference type="GO" id="GO:0005739">
    <property type="term" value="C:mitochondrion"/>
    <property type="evidence" value="ECO:0007669"/>
    <property type="project" value="UniProtKB-SubCell"/>
</dbReference>
<evidence type="ECO:0000256" key="9">
    <source>
        <dbReference type="ARBA" id="ARBA00023128"/>
    </source>
</evidence>
<dbReference type="AlphaFoldDB" id="A0A6P7J5A3"/>
<gene>
    <name evidence="14" type="primary">ptcd3</name>
</gene>
<sequence length="662" mass="75414">MAAPGRHVGHYVQKNGKFLFCNVEQLLSQRSFGWTAALRQQAAEANKESTETVVIPRKKSWSKEAVLEALATTISRDATAYPYHFQDDPYLYPRNSFQIKMFSLSQESGRAAAKYFINNNPKFFTKDFAEPHIPCLMPETVSLHLEDVSEEALKERIKLRRSAAAVDMYDQLLQAGTVVSLDATHDLLDLVCFYSDGDPLQEGEPQTEDTESPQEELKRRKSKGMKRSTLTWRENNDAERIFNLMPERGTRCYSALIRGMVKHGAFTKAFDTYTDMLNNRVTGDVHIFNALIIAAPNVREKYQEKWELITELLNQMNQQKIHPNLLTFNSVLKSLKRCGPLARGQSLNTLSEMKALRIAPSLATFSHILSIFYKAGEGYTDRKSDILQEVMSELEGTSFTCQDPDDVQFFASAMKICFTYKDLEMGYKLQSLLEVGENWKLLGFYPQQRFYYSRFFSLLCMLEHLDNTLKWYRQNVPSKYCPDIQGVKDLLQAVDTESRLDLLPGIWKDIKSLDHDAKLYPADELLSLMARDTHSPELQQSFAAIALDLYEERSSLDLKANSLSHITTLLLRANMTEKAWEMLPIFKLKNRVPTDELLNDFLSVLLRDGASQKAVMLVQLSATFCLPTTPELAKKTLAGFDLTEEQRAILSDLGAAGEHRSE</sequence>
<organism evidence="13 14">
    <name type="scientific">Parambassis ranga</name>
    <name type="common">Indian glassy fish</name>
    <dbReference type="NCBI Taxonomy" id="210632"/>
    <lineage>
        <taxon>Eukaryota</taxon>
        <taxon>Metazoa</taxon>
        <taxon>Chordata</taxon>
        <taxon>Craniata</taxon>
        <taxon>Vertebrata</taxon>
        <taxon>Euteleostomi</taxon>
        <taxon>Actinopterygii</taxon>
        <taxon>Neopterygii</taxon>
        <taxon>Teleostei</taxon>
        <taxon>Neoteleostei</taxon>
        <taxon>Acanthomorphata</taxon>
        <taxon>Ovalentaria</taxon>
        <taxon>Ambassidae</taxon>
        <taxon>Parambassis</taxon>
    </lineage>
</organism>
<comment type="subcellular location">
    <subcellularLocation>
        <location evidence="1">Mitochondrion</location>
    </subcellularLocation>
</comment>
<keyword evidence="3" id="KW-0699">rRNA-binding</keyword>
<proteinExistence type="inferred from homology"/>
<evidence type="ECO:0000256" key="1">
    <source>
        <dbReference type="ARBA" id="ARBA00004173"/>
    </source>
</evidence>
<dbReference type="GO" id="GO:0043024">
    <property type="term" value="F:ribosomal small subunit binding"/>
    <property type="evidence" value="ECO:0007669"/>
    <property type="project" value="InterPro"/>
</dbReference>
<keyword evidence="13" id="KW-1185">Reference proteome</keyword>
<evidence type="ECO:0000256" key="6">
    <source>
        <dbReference type="ARBA" id="ARBA00022884"/>
    </source>
</evidence>
<evidence type="ECO:0000256" key="5">
    <source>
        <dbReference type="ARBA" id="ARBA00022845"/>
    </source>
</evidence>
<keyword evidence="10" id="KW-0687">Ribonucleoprotein</keyword>
<dbReference type="Pfam" id="PF13812">
    <property type="entry name" value="PPR_3"/>
    <property type="match status" value="1"/>
</dbReference>
<keyword evidence="7" id="KW-0809">Transit peptide</keyword>
<dbReference type="GO" id="GO:0006417">
    <property type="term" value="P:regulation of translation"/>
    <property type="evidence" value="ECO:0007669"/>
    <property type="project" value="UniProtKB-KW"/>
</dbReference>
<evidence type="ECO:0000256" key="3">
    <source>
        <dbReference type="ARBA" id="ARBA00022730"/>
    </source>
</evidence>
<dbReference type="GO" id="GO:0032543">
    <property type="term" value="P:mitochondrial translation"/>
    <property type="evidence" value="ECO:0007669"/>
    <property type="project" value="InterPro"/>
</dbReference>
<dbReference type="GO" id="GO:0019843">
    <property type="term" value="F:rRNA binding"/>
    <property type="evidence" value="ECO:0007669"/>
    <property type="project" value="UniProtKB-KW"/>
</dbReference>
<evidence type="ECO:0000313" key="14">
    <source>
        <dbReference type="RefSeq" id="XP_028271641.1"/>
    </source>
</evidence>
<dbReference type="NCBIfam" id="TIGR00756">
    <property type="entry name" value="PPR"/>
    <property type="match status" value="1"/>
</dbReference>
<evidence type="ECO:0000256" key="11">
    <source>
        <dbReference type="ARBA" id="ARBA00035134"/>
    </source>
</evidence>
<dbReference type="PANTHER" id="PTHR16276:SF1">
    <property type="entry name" value="SMALL RIBOSOMAL SUBUNIT PROTEIN MS39"/>
    <property type="match status" value="1"/>
</dbReference>
<keyword evidence="4" id="KW-0677">Repeat</keyword>